<dbReference type="Pfam" id="PF06271">
    <property type="entry name" value="RDD"/>
    <property type="match status" value="1"/>
</dbReference>
<dbReference type="AlphaFoldDB" id="A0A1M5VFH8"/>
<organism evidence="8 9">
    <name type="scientific">Chryseobacterium oranimense</name>
    <dbReference type="NCBI Taxonomy" id="421058"/>
    <lineage>
        <taxon>Bacteria</taxon>
        <taxon>Pseudomonadati</taxon>
        <taxon>Bacteroidota</taxon>
        <taxon>Flavobacteriia</taxon>
        <taxon>Flavobacteriales</taxon>
        <taxon>Weeksellaceae</taxon>
        <taxon>Chryseobacterium group</taxon>
        <taxon>Chryseobacterium</taxon>
    </lineage>
</organism>
<evidence type="ECO:0000256" key="6">
    <source>
        <dbReference type="SAM" id="Phobius"/>
    </source>
</evidence>
<protein>
    <submittedName>
        <fullName evidence="8">Uncharacterized membrane protein YckC, RDD family</fullName>
    </submittedName>
</protein>
<dbReference type="STRING" id="421058.SAMN05421866_3577"/>
<evidence type="ECO:0000256" key="5">
    <source>
        <dbReference type="ARBA" id="ARBA00023136"/>
    </source>
</evidence>
<keyword evidence="9" id="KW-1185">Reference proteome</keyword>
<dbReference type="PANTHER" id="PTHR36115">
    <property type="entry name" value="PROLINE-RICH ANTIGEN HOMOLOG-RELATED"/>
    <property type="match status" value="1"/>
</dbReference>
<feature type="domain" description="RDD" evidence="7">
    <location>
        <begin position="13"/>
        <end position="128"/>
    </location>
</feature>
<comment type="subcellular location">
    <subcellularLocation>
        <location evidence="1">Cell membrane</location>
        <topology evidence="1">Multi-pass membrane protein</topology>
    </subcellularLocation>
</comment>
<gene>
    <name evidence="8" type="ORF">SAMN05421866_3577</name>
</gene>
<dbReference type="InterPro" id="IPR051791">
    <property type="entry name" value="Pra-immunoreactive"/>
</dbReference>
<evidence type="ECO:0000313" key="8">
    <source>
        <dbReference type="EMBL" id="SHH73663.1"/>
    </source>
</evidence>
<accession>A0A1M5VFH8</accession>
<reference evidence="9" key="1">
    <citation type="submission" date="2016-11" db="EMBL/GenBank/DDBJ databases">
        <authorList>
            <person name="Varghese N."/>
            <person name="Submissions S."/>
        </authorList>
    </citation>
    <scope>NUCLEOTIDE SEQUENCE [LARGE SCALE GENOMIC DNA]</scope>
    <source>
        <strain evidence="9">DSM 19055</strain>
    </source>
</reference>
<evidence type="ECO:0000256" key="1">
    <source>
        <dbReference type="ARBA" id="ARBA00004651"/>
    </source>
</evidence>
<keyword evidence="3 6" id="KW-0812">Transmembrane</keyword>
<name>A0A1M5VFH8_9FLAO</name>
<evidence type="ECO:0000256" key="3">
    <source>
        <dbReference type="ARBA" id="ARBA00022692"/>
    </source>
</evidence>
<dbReference type="Proteomes" id="UP000184047">
    <property type="component" value="Unassembled WGS sequence"/>
</dbReference>
<dbReference type="OrthoDB" id="762068at2"/>
<evidence type="ECO:0000256" key="2">
    <source>
        <dbReference type="ARBA" id="ARBA00022475"/>
    </source>
</evidence>
<keyword evidence="2" id="KW-1003">Cell membrane</keyword>
<keyword evidence="5 6" id="KW-0472">Membrane</keyword>
<evidence type="ECO:0000313" key="9">
    <source>
        <dbReference type="Proteomes" id="UP000184047"/>
    </source>
</evidence>
<dbReference type="EMBL" id="FQWT01000006">
    <property type="protein sequence ID" value="SHH73663.1"/>
    <property type="molecule type" value="Genomic_DNA"/>
</dbReference>
<proteinExistence type="predicted"/>
<dbReference type="eggNOG" id="COG1714">
    <property type="taxonomic scope" value="Bacteria"/>
</dbReference>
<feature type="transmembrane region" description="Helical" evidence="6">
    <location>
        <begin position="27"/>
        <end position="48"/>
    </location>
</feature>
<dbReference type="PANTHER" id="PTHR36115:SF4">
    <property type="entry name" value="MEMBRANE PROTEIN"/>
    <property type="match status" value="1"/>
</dbReference>
<dbReference type="GO" id="GO:0005886">
    <property type="term" value="C:plasma membrane"/>
    <property type="evidence" value="ECO:0007669"/>
    <property type="project" value="UniProtKB-SubCell"/>
</dbReference>
<keyword evidence="4 6" id="KW-1133">Transmembrane helix</keyword>
<evidence type="ECO:0000259" key="7">
    <source>
        <dbReference type="Pfam" id="PF06271"/>
    </source>
</evidence>
<sequence>MRKYLAAVDRHKATSGNRFLNYFLDRLFIQAINYAFFFIFGIGYSIIYGEEFYAENEDQSFTFTIISLFIYLALSFSYFFFMEYYLGKTIAKYITGTEVISIDGNKPTVQQIITRTFSRAVPFDTLSFLGYNGWHDSWSDTRVINGKNYVAEKQLKEEISSIGTKEMT</sequence>
<evidence type="ECO:0000256" key="4">
    <source>
        <dbReference type="ARBA" id="ARBA00022989"/>
    </source>
</evidence>
<dbReference type="InterPro" id="IPR010432">
    <property type="entry name" value="RDD"/>
</dbReference>
<feature type="transmembrane region" description="Helical" evidence="6">
    <location>
        <begin position="60"/>
        <end position="81"/>
    </location>
</feature>
<dbReference type="RefSeq" id="WP_073065486.1">
    <property type="nucleotide sequence ID" value="NZ_FQWT01000006.1"/>
</dbReference>